<dbReference type="GO" id="GO:0005829">
    <property type="term" value="C:cytosol"/>
    <property type="evidence" value="ECO:0007669"/>
    <property type="project" value="TreeGrafter"/>
</dbReference>
<dbReference type="Gene3D" id="3.30.30.30">
    <property type="match status" value="1"/>
</dbReference>
<dbReference type="InterPro" id="IPR018181">
    <property type="entry name" value="Heat_shock_70_CS"/>
</dbReference>
<dbReference type="PROSITE" id="PS00329">
    <property type="entry name" value="HSP70_2"/>
    <property type="match status" value="1"/>
</dbReference>
<name>A0A1Y2G5U0_9BASI</name>
<dbReference type="Gene3D" id="3.30.420.40">
    <property type="match status" value="2"/>
</dbReference>
<dbReference type="FunFam" id="3.90.640.10:FF:000021">
    <property type="entry name" value="Heat shock protein 14"/>
    <property type="match status" value="1"/>
</dbReference>
<dbReference type="FunCoup" id="A0A1Y2G5U0">
    <property type="interactions" value="15"/>
</dbReference>
<dbReference type="PANTHER" id="PTHR45639:SF32">
    <property type="entry name" value="HEAT SHOCK PROTEIN PDR13"/>
    <property type="match status" value="1"/>
</dbReference>
<comment type="caution">
    <text evidence="4">The sequence shown here is derived from an EMBL/GenBank/DDBJ whole genome shotgun (WGS) entry which is preliminary data.</text>
</comment>
<protein>
    <submittedName>
        <fullName evidence="4">Hsp70 protein-domain-containing protein</fullName>
    </submittedName>
</protein>
<keyword evidence="5" id="KW-1185">Reference proteome</keyword>
<dbReference type="GO" id="GO:0140662">
    <property type="term" value="F:ATP-dependent protein folding chaperone"/>
    <property type="evidence" value="ECO:0007669"/>
    <property type="project" value="InterPro"/>
</dbReference>
<evidence type="ECO:0000256" key="3">
    <source>
        <dbReference type="SAM" id="MobiDB-lite"/>
    </source>
</evidence>
<dbReference type="EMBL" id="MCGR01000001">
    <property type="protein sequence ID" value="ORY92717.1"/>
    <property type="molecule type" value="Genomic_DNA"/>
</dbReference>
<feature type="compositionally biased region" description="Acidic residues" evidence="3">
    <location>
        <begin position="517"/>
        <end position="527"/>
    </location>
</feature>
<dbReference type="STRING" id="106004.A0A1Y2G5U0"/>
<dbReference type="PRINTS" id="PR00301">
    <property type="entry name" value="HEATSHOCK70"/>
</dbReference>
<proteinExistence type="predicted"/>
<dbReference type="OrthoDB" id="29851at2759"/>
<evidence type="ECO:0000256" key="1">
    <source>
        <dbReference type="ARBA" id="ARBA00022741"/>
    </source>
</evidence>
<keyword evidence="2" id="KW-0067">ATP-binding</keyword>
<feature type="compositionally biased region" description="Low complexity" evidence="3">
    <location>
        <begin position="1"/>
        <end position="19"/>
    </location>
</feature>
<dbReference type="SUPFAM" id="SSF53067">
    <property type="entry name" value="Actin-like ATPase domain"/>
    <property type="match status" value="2"/>
</dbReference>
<accession>A0A1Y2G5U0</accession>
<evidence type="ECO:0000256" key="2">
    <source>
        <dbReference type="ARBA" id="ARBA00022840"/>
    </source>
</evidence>
<dbReference type="Proteomes" id="UP000193467">
    <property type="component" value="Unassembled WGS sequence"/>
</dbReference>
<organism evidence="4 5">
    <name type="scientific">Leucosporidium creatinivorum</name>
    <dbReference type="NCBI Taxonomy" id="106004"/>
    <lineage>
        <taxon>Eukaryota</taxon>
        <taxon>Fungi</taxon>
        <taxon>Dikarya</taxon>
        <taxon>Basidiomycota</taxon>
        <taxon>Pucciniomycotina</taxon>
        <taxon>Microbotryomycetes</taxon>
        <taxon>Leucosporidiales</taxon>
        <taxon>Leucosporidium</taxon>
    </lineage>
</organism>
<dbReference type="AlphaFoldDB" id="A0A1Y2G5U0"/>
<keyword evidence="1" id="KW-0547">Nucleotide-binding</keyword>
<dbReference type="InterPro" id="IPR043129">
    <property type="entry name" value="ATPase_NBD"/>
</dbReference>
<evidence type="ECO:0000313" key="4">
    <source>
        <dbReference type="EMBL" id="ORY92717.1"/>
    </source>
</evidence>
<feature type="region of interest" description="Disordered" evidence="3">
    <location>
        <begin position="493"/>
        <end position="527"/>
    </location>
</feature>
<dbReference type="GO" id="GO:0005524">
    <property type="term" value="F:ATP binding"/>
    <property type="evidence" value="ECO:0007669"/>
    <property type="project" value="UniProtKB-KW"/>
</dbReference>
<dbReference type="Pfam" id="PF00012">
    <property type="entry name" value="HSP70"/>
    <property type="match status" value="1"/>
</dbReference>
<gene>
    <name evidence="4" type="ORF">BCR35DRAFT_273837</name>
</gene>
<dbReference type="Gene3D" id="3.90.640.10">
    <property type="entry name" value="Actin, Chain A, domain 4"/>
    <property type="match status" value="1"/>
</dbReference>
<dbReference type="InterPro" id="IPR013126">
    <property type="entry name" value="Hsp_70_fam"/>
</dbReference>
<reference evidence="4 5" key="1">
    <citation type="submission" date="2016-07" db="EMBL/GenBank/DDBJ databases">
        <title>Pervasive Adenine N6-methylation of Active Genes in Fungi.</title>
        <authorList>
            <consortium name="DOE Joint Genome Institute"/>
            <person name="Mondo S.J."/>
            <person name="Dannebaum R.O."/>
            <person name="Kuo R.C."/>
            <person name="Labutti K."/>
            <person name="Haridas S."/>
            <person name="Kuo A."/>
            <person name="Salamov A."/>
            <person name="Ahrendt S.R."/>
            <person name="Lipzen A."/>
            <person name="Sullivan W."/>
            <person name="Andreopoulos W.B."/>
            <person name="Clum A."/>
            <person name="Lindquist E."/>
            <person name="Daum C."/>
            <person name="Ramamoorthy G.K."/>
            <person name="Gryganskyi A."/>
            <person name="Culley D."/>
            <person name="Magnuson J.K."/>
            <person name="James T.Y."/>
            <person name="O'Malley M.A."/>
            <person name="Stajich J.E."/>
            <person name="Spatafora J.W."/>
            <person name="Visel A."/>
            <person name="Grigoriev I.V."/>
        </authorList>
    </citation>
    <scope>NUCLEOTIDE SEQUENCE [LARGE SCALE GENOMIC DNA]</scope>
    <source>
        <strain evidence="4 5">62-1032</strain>
    </source>
</reference>
<dbReference type="InParanoid" id="A0A1Y2G5U0"/>
<dbReference type="GO" id="GO:0005634">
    <property type="term" value="C:nucleus"/>
    <property type="evidence" value="ECO:0007669"/>
    <property type="project" value="TreeGrafter"/>
</dbReference>
<evidence type="ECO:0000313" key="5">
    <source>
        <dbReference type="Proteomes" id="UP000193467"/>
    </source>
</evidence>
<dbReference type="PANTHER" id="PTHR45639">
    <property type="entry name" value="HSC70CB, ISOFORM G-RELATED"/>
    <property type="match status" value="1"/>
</dbReference>
<feature type="region of interest" description="Disordered" evidence="3">
    <location>
        <begin position="1"/>
        <end position="26"/>
    </location>
</feature>
<sequence>MAPKKGSKQQSKQASRAPSGASTPAVRAEPVKLAPAAAGINFGQSFSSVAVINKEGLADCIANDDGERQIASALSFNGIEEYSGVPARVQLVRNAQNTILNFRNLLGKTYDEVKSVKQPYNSAPIVDANGVPAFTVEIDGKPTTLTAHECAVRYLTVLLSYATDFLGRPITHAVLSVPAEFTPAQTKALTAAAEEAKIKVLQTVTESAAALAAYAQTVLDEEDKVPSIDRNSVVLDIGGSSTTVSVVAVRDGLFVPLATVTDSNLGGEAFDAKLMEWFGKEFTKKTKVPLEASNHRALMKLRLQVEVTKKSLSASNSASCSVESLAEGMDFHGSINRMRFDLLSSAIYSKIIAKVEEALEKAKLDVLQIQEVVLVGGTTRIPALTNKLYGFFNEDNTTITARLDSDEVVARGTALQAQSLLSADNLALINRLSTETSVLSPSALSAPIGIVIGEDFHALVEANTPLPTRRIIEFPISSSSGSQLLLSFSEGEESVKVEAPPPKPAKKAGWFGGKKDEDEDEDEEDEEEEVRTLVAKPTKALADLVVDVDSKAAKKGLKVKVTIVVVEGGKGTVTAVQTVEGAKVAQATF</sequence>